<reference evidence="4 5" key="1">
    <citation type="submission" date="2018-12" db="EMBL/GenBank/DDBJ databases">
        <title>Complete genome sequence of Flaviflexus salsibiostraticola KCTC 33148.</title>
        <authorList>
            <person name="Bae J.-W."/>
        </authorList>
    </citation>
    <scope>NUCLEOTIDE SEQUENCE [LARGE SCALE GENOMIC DNA]</scope>
    <source>
        <strain evidence="4 5">KCTC 33148</strain>
    </source>
</reference>
<dbReference type="AlphaFoldDB" id="A0A3S8ZBB1"/>
<dbReference type="PIRSF" id="PIRSF016184">
    <property type="entry name" value="PhzC_PhzF"/>
    <property type="match status" value="1"/>
</dbReference>
<dbReference type="GO" id="GO:0005737">
    <property type="term" value="C:cytoplasm"/>
    <property type="evidence" value="ECO:0007669"/>
    <property type="project" value="TreeGrafter"/>
</dbReference>
<evidence type="ECO:0000313" key="4">
    <source>
        <dbReference type="EMBL" id="AZN30750.1"/>
    </source>
</evidence>
<keyword evidence="2" id="KW-0413">Isomerase</keyword>
<dbReference type="PANTHER" id="PTHR13774">
    <property type="entry name" value="PHENAZINE BIOSYNTHESIS PROTEIN"/>
    <property type="match status" value="1"/>
</dbReference>
<feature type="active site" evidence="3">
    <location>
        <position position="46"/>
    </location>
</feature>
<dbReference type="Gene3D" id="3.10.310.10">
    <property type="entry name" value="Diaminopimelate Epimerase, Chain A, domain 1"/>
    <property type="match status" value="2"/>
</dbReference>
<keyword evidence="5" id="KW-1185">Reference proteome</keyword>
<dbReference type="GO" id="GO:0016853">
    <property type="term" value="F:isomerase activity"/>
    <property type="evidence" value="ECO:0007669"/>
    <property type="project" value="UniProtKB-KW"/>
</dbReference>
<organism evidence="4 5">
    <name type="scientific">Flaviflexus salsibiostraticola</name>
    <dbReference type="NCBI Taxonomy" id="1282737"/>
    <lineage>
        <taxon>Bacteria</taxon>
        <taxon>Bacillati</taxon>
        <taxon>Actinomycetota</taxon>
        <taxon>Actinomycetes</taxon>
        <taxon>Actinomycetales</taxon>
        <taxon>Actinomycetaceae</taxon>
        <taxon>Flaviflexus</taxon>
    </lineage>
</organism>
<dbReference type="OrthoDB" id="9788221at2"/>
<dbReference type="EMBL" id="CP034438">
    <property type="protein sequence ID" value="AZN30750.1"/>
    <property type="molecule type" value="Genomic_DNA"/>
</dbReference>
<dbReference type="Proteomes" id="UP000270021">
    <property type="component" value="Chromosome"/>
</dbReference>
<evidence type="ECO:0000313" key="5">
    <source>
        <dbReference type="Proteomes" id="UP000270021"/>
    </source>
</evidence>
<name>A0A3S8ZBB1_9ACTO</name>
<protein>
    <submittedName>
        <fullName evidence="4">PhzF family phenazine biosynthesis protein</fullName>
    </submittedName>
</protein>
<evidence type="ECO:0000256" key="2">
    <source>
        <dbReference type="ARBA" id="ARBA00023235"/>
    </source>
</evidence>
<dbReference type="NCBIfam" id="TIGR00654">
    <property type="entry name" value="PhzF_family"/>
    <property type="match status" value="1"/>
</dbReference>
<comment type="similarity">
    <text evidence="1">Belongs to the PhzF family.</text>
</comment>
<evidence type="ECO:0000256" key="1">
    <source>
        <dbReference type="ARBA" id="ARBA00008270"/>
    </source>
</evidence>
<evidence type="ECO:0000256" key="3">
    <source>
        <dbReference type="PIRSR" id="PIRSR016184-1"/>
    </source>
</evidence>
<dbReference type="KEGG" id="fsl:EJO69_10900"/>
<dbReference type="SUPFAM" id="SSF54506">
    <property type="entry name" value="Diaminopimelate epimerase-like"/>
    <property type="match status" value="1"/>
</dbReference>
<dbReference type="PANTHER" id="PTHR13774:SF17">
    <property type="entry name" value="PHENAZINE BIOSYNTHESIS-LIKE DOMAIN-CONTAINING PROTEIN"/>
    <property type="match status" value="1"/>
</dbReference>
<sequence>MRIPLVQIDAFADSLFEGNPAAVMPLDRWLPDDVLQKLALENNLSETAFLVRRQDDGEVPPNPDAPAYELRWFTPAIEVDLCGHATLAASSYLFDDVHNDAETVQFSTRSGWLTVARSDDGPLTMDFPAEPPVRTEIDPIIARALGADVLEAHRATDLIYILKDAETVRNLTPDRNVLASLPVRGVAVTASGEGTGFNFVSRWFGAQAGIPEDPVTGSAHCQLAPLWAERLGRTEMTARQVSPRGGTVAVRLAGDRVFLSGRCVRYLEGTVVLPD</sequence>
<dbReference type="InterPro" id="IPR003719">
    <property type="entry name" value="Phenazine_PhzF-like"/>
</dbReference>
<gene>
    <name evidence="4" type="ORF">EJO69_10900</name>
</gene>
<proteinExistence type="inferred from homology"/>
<dbReference type="RefSeq" id="WP_126041766.1">
    <property type="nucleotide sequence ID" value="NZ_CP034438.1"/>
</dbReference>
<dbReference type="Pfam" id="PF02567">
    <property type="entry name" value="PhzC-PhzF"/>
    <property type="match status" value="1"/>
</dbReference>
<accession>A0A3S8ZBB1</accession>